<dbReference type="EMBL" id="BAFK01000001">
    <property type="protein sequence ID" value="GAB57162.1"/>
    <property type="molecule type" value="Genomic_DNA"/>
</dbReference>
<accession>I1DSY4</accession>
<comment type="caution">
    <text evidence="2">The sequence shown here is derived from an EMBL/GenBank/DDBJ whole genome shotgun (WGS) entry which is preliminary data.</text>
</comment>
<evidence type="ECO:0000313" key="2">
    <source>
        <dbReference type="EMBL" id="GAB57162.1"/>
    </source>
</evidence>
<reference evidence="2 3" key="1">
    <citation type="journal article" date="2012" name="J. Bacteriol.">
        <title>Genome Sequence of the Protease-Producing Bacterium Rheinheimera nanhaiensis E407-8T, Isolated from Deep-Sea Sediment of the South China Sea.</title>
        <authorList>
            <person name="Zhang X.-Y."/>
            <person name="Zhang Y.-J."/>
            <person name="Qin Q.-L."/>
            <person name="Xie B.-B."/>
            <person name="Chen X.-L."/>
            <person name="Zhou B.-C."/>
            <person name="Zhang Y.-Z."/>
        </authorList>
    </citation>
    <scope>NUCLEOTIDE SEQUENCE [LARGE SCALE GENOMIC DNA]</scope>
    <source>
        <strain evidence="2 3">E407-8</strain>
    </source>
</reference>
<evidence type="ECO:0008006" key="4">
    <source>
        <dbReference type="Google" id="ProtNLM"/>
    </source>
</evidence>
<dbReference type="AlphaFoldDB" id="I1DSY4"/>
<feature type="signal peptide" evidence="1">
    <location>
        <begin position="1"/>
        <end position="27"/>
    </location>
</feature>
<proteinExistence type="predicted"/>
<keyword evidence="3" id="KW-1185">Reference proteome</keyword>
<evidence type="ECO:0000313" key="3">
    <source>
        <dbReference type="Proteomes" id="UP000004374"/>
    </source>
</evidence>
<evidence type="ECO:0000256" key="1">
    <source>
        <dbReference type="SAM" id="SignalP"/>
    </source>
</evidence>
<dbReference type="STRING" id="562729.RNAN_0125"/>
<sequence length="137" mass="14495">MRIWLSYVLLFCLALSGLSGSVQMAHAYTLADAIQQQQSSAHVGAATEAETEMPCHSLAKTPNSTATATVTDSAHDCCDTPQHQCKGDCCAKHCAAGGALLAAELFRYIRPQTIANNNPAALPKWLFASEPPPPINA</sequence>
<keyword evidence="1" id="KW-0732">Signal</keyword>
<organism evidence="2 3">
    <name type="scientific">Rheinheimera nanhaiensis E407-8</name>
    <dbReference type="NCBI Taxonomy" id="562729"/>
    <lineage>
        <taxon>Bacteria</taxon>
        <taxon>Pseudomonadati</taxon>
        <taxon>Pseudomonadota</taxon>
        <taxon>Gammaproteobacteria</taxon>
        <taxon>Chromatiales</taxon>
        <taxon>Chromatiaceae</taxon>
        <taxon>Rheinheimera</taxon>
    </lineage>
</organism>
<feature type="chain" id="PRO_5003639462" description="CopL family metal-binding regulatory protein" evidence="1">
    <location>
        <begin position="28"/>
        <end position="137"/>
    </location>
</feature>
<name>I1DSY4_9GAMM</name>
<dbReference type="Proteomes" id="UP000004374">
    <property type="component" value="Unassembled WGS sequence"/>
</dbReference>
<protein>
    <recommendedName>
        <fullName evidence="4">CopL family metal-binding regulatory protein</fullName>
    </recommendedName>
</protein>
<gene>
    <name evidence="2" type="ORF">RNAN_0125</name>
</gene>